<name>A0A285F337_9FIRM</name>
<dbReference type="PANTHER" id="PTHR42951:SF14">
    <property type="entry name" value="METALLO-BETA-LACTAMASE SUPERFAMILY PROTEIN"/>
    <property type="match status" value="1"/>
</dbReference>
<dbReference type="PANTHER" id="PTHR42951">
    <property type="entry name" value="METALLO-BETA-LACTAMASE DOMAIN-CONTAINING"/>
    <property type="match status" value="1"/>
</dbReference>
<evidence type="ECO:0000313" key="2">
    <source>
        <dbReference type="EMBL" id="SNY05685.1"/>
    </source>
</evidence>
<evidence type="ECO:0000259" key="1">
    <source>
        <dbReference type="SMART" id="SM00849"/>
    </source>
</evidence>
<dbReference type="InterPro" id="IPR001279">
    <property type="entry name" value="Metallo-B-lactamas"/>
</dbReference>
<reference evidence="3" key="1">
    <citation type="submission" date="2017-09" db="EMBL/GenBank/DDBJ databases">
        <authorList>
            <person name="Varghese N."/>
            <person name="Submissions S."/>
        </authorList>
    </citation>
    <scope>NUCLEOTIDE SEQUENCE [LARGE SCALE GENOMIC DNA]</scope>
    <source>
        <strain evidence="3">MSL47</strain>
    </source>
</reference>
<sequence length="300" mass="34256">MMELKQLTEQVYYLDGPTNIGVIKDRESAILIDSGLDDSVAKKILRILEDNNLTLKTIINTHFHADHCGANNYLQQATEAEIYAYGIEAAIINYPYLEPLSFFSGANPIKDLKNKFLMAKESKVDHLLKETNIKLNFDSIEVEIIPLQGHSVNQIGVVVDGVLFCGDSIFSKKVIDKHKLLFYTDIEKQKATLEFLAETNYDCYLPSHAKATTDIRELAKVNLDCINEIEGIIFKLLESAKSTEQLLQETLAYYQVKLKSLQQYHLMKTLIMAYLSSLYNNDRIELELRDNCLYWKSIKG</sequence>
<dbReference type="SUPFAM" id="SSF56281">
    <property type="entry name" value="Metallo-hydrolase/oxidoreductase"/>
    <property type="match status" value="1"/>
</dbReference>
<dbReference type="SMART" id="SM00849">
    <property type="entry name" value="Lactamase_B"/>
    <property type="match status" value="1"/>
</dbReference>
<dbReference type="InterPro" id="IPR036866">
    <property type="entry name" value="RibonucZ/Hydroxyglut_hydro"/>
</dbReference>
<dbReference type="AlphaFoldDB" id="A0A285F337"/>
<feature type="domain" description="Metallo-beta-lactamase" evidence="1">
    <location>
        <begin position="17"/>
        <end position="208"/>
    </location>
</feature>
<dbReference type="STRING" id="1413210.U472_10310"/>
<organism evidence="2 3">
    <name type="scientific">Orenia metallireducens</name>
    <dbReference type="NCBI Taxonomy" id="1413210"/>
    <lineage>
        <taxon>Bacteria</taxon>
        <taxon>Bacillati</taxon>
        <taxon>Bacillota</taxon>
        <taxon>Clostridia</taxon>
        <taxon>Halanaerobiales</taxon>
        <taxon>Halobacteroidaceae</taxon>
        <taxon>Orenia</taxon>
    </lineage>
</organism>
<dbReference type="Gene3D" id="3.60.15.10">
    <property type="entry name" value="Ribonuclease Z/Hydroxyacylglutathione hydrolase-like"/>
    <property type="match status" value="1"/>
</dbReference>
<dbReference type="EMBL" id="OBDZ01000001">
    <property type="protein sequence ID" value="SNY05685.1"/>
    <property type="molecule type" value="Genomic_DNA"/>
</dbReference>
<proteinExistence type="predicted"/>
<dbReference type="Pfam" id="PF00753">
    <property type="entry name" value="Lactamase_B"/>
    <property type="match status" value="1"/>
</dbReference>
<keyword evidence="3" id="KW-1185">Reference proteome</keyword>
<gene>
    <name evidence="2" type="ORF">SAMN06265827_101117</name>
</gene>
<protein>
    <submittedName>
        <fullName evidence="2">Glyoxylase, beta-lactamase superfamily II</fullName>
    </submittedName>
</protein>
<dbReference type="CDD" id="cd07743">
    <property type="entry name" value="metallo-hydrolase-like_MBL-fold"/>
    <property type="match status" value="1"/>
</dbReference>
<accession>A0A285F337</accession>
<dbReference type="InterPro" id="IPR050855">
    <property type="entry name" value="NDM-1-like"/>
</dbReference>
<evidence type="ECO:0000313" key="3">
    <source>
        <dbReference type="Proteomes" id="UP000219573"/>
    </source>
</evidence>
<dbReference type="Proteomes" id="UP000219573">
    <property type="component" value="Unassembled WGS sequence"/>
</dbReference>